<dbReference type="SUPFAM" id="SSF51556">
    <property type="entry name" value="Metallo-dependent hydrolases"/>
    <property type="match status" value="1"/>
</dbReference>
<dbReference type="SUPFAM" id="SSF51338">
    <property type="entry name" value="Composite domain of metallo-dependent hydrolases"/>
    <property type="match status" value="1"/>
</dbReference>
<organism evidence="2 3">
    <name type="scientific">Trichodelitschia bisporula</name>
    <dbReference type="NCBI Taxonomy" id="703511"/>
    <lineage>
        <taxon>Eukaryota</taxon>
        <taxon>Fungi</taxon>
        <taxon>Dikarya</taxon>
        <taxon>Ascomycota</taxon>
        <taxon>Pezizomycotina</taxon>
        <taxon>Dothideomycetes</taxon>
        <taxon>Dothideomycetes incertae sedis</taxon>
        <taxon>Phaeotrichales</taxon>
        <taxon>Phaeotrichaceae</taxon>
        <taxon>Trichodelitschia</taxon>
    </lineage>
</organism>
<dbReference type="Gene3D" id="2.30.40.10">
    <property type="entry name" value="Urease, subunit C, domain 1"/>
    <property type="match status" value="1"/>
</dbReference>
<accession>A0A6G1HLJ5</accession>
<dbReference type="InterPro" id="IPR006680">
    <property type="entry name" value="Amidohydro-rel"/>
</dbReference>
<dbReference type="InterPro" id="IPR032466">
    <property type="entry name" value="Metal_Hydrolase"/>
</dbReference>
<dbReference type="OrthoDB" id="5595695at2759"/>
<reference evidence="2" key="1">
    <citation type="journal article" date="2020" name="Stud. Mycol.">
        <title>101 Dothideomycetes genomes: a test case for predicting lifestyles and emergence of pathogens.</title>
        <authorList>
            <person name="Haridas S."/>
            <person name="Albert R."/>
            <person name="Binder M."/>
            <person name="Bloem J."/>
            <person name="Labutti K."/>
            <person name="Salamov A."/>
            <person name="Andreopoulos B."/>
            <person name="Baker S."/>
            <person name="Barry K."/>
            <person name="Bills G."/>
            <person name="Bluhm B."/>
            <person name="Cannon C."/>
            <person name="Castanera R."/>
            <person name="Culley D."/>
            <person name="Daum C."/>
            <person name="Ezra D."/>
            <person name="Gonzalez J."/>
            <person name="Henrissat B."/>
            <person name="Kuo A."/>
            <person name="Liang C."/>
            <person name="Lipzen A."/>
            <person name="Lutzoni F."/>
            <person name="Magnuson J."/>
            <person name="Mondo S."/>
            <person name="Nolan M."/>
            <person name="Ohm R."/>
            <person name="Pangilinan J."/>
            <person name="Park H.-J."/>
            <person name="Ramirez L."/>
            <person name="Alfaro M."/>
            <person name="Sun H."/>
            <person name="Tritt A."/>
            <person name="Yoshinaga Y."/>
            <person name="Zwiers L.-H."/>
            <person name="Turgeon B."/>
            <person name="Goodwin S."/>
            <person name="Spatafora J."/>
            <person name="Crous P."/>
            <person name="Grigoriev I."/>
        </authorList>
    </citation>
    <scope>NUCLEOTIDE SEQUENCE</scope>
    <source>
        <strain evidence="2">CBS 262.69</strain>
    </source>
</reference>
<feature type="domain" description="Amidohydrolase-related" evidence="1">
    <location>
        <begin position="54"/>
        <end position="405"/>
    </location>
</feature>
<proteinExistence type="predicted"/>
<dbReference type="EMBL" id="ML996705">
    <property type="protein sequence ID" value="KAF2396938.1"/>
    <property type="molecule type" value="Genomic_DNA"/>
</dbReference>
<dbReference type="GO" id="GO:0016810">
    <property type="term" value="F:hydrolase activity, acting on carbon-nitrogen (but not peptide) bonds"/>
    <property type="evidence" value="ECO:0007669"/>
    <property type="project" value="InterPro"/>
</dbReference>
<dbReference type="AlphaFoldDB" id="A0A6G1HLJ5"/>
<evidence type="ECO:0000313" key="2">
    <source>
        <dbReference type="EMBL" id="KAF2396938.1"/>
    </source>
</evidence>
<protein>
    <recommendedName>
        <fullName evidence="1">Amidohydrolase-related domain-containing protein</fullName>
    </recommendedName>
</protein>
<evidence type="ECO:0000313" key="3">
    <source>
        <dbReference type="Proteomes" id="UP000799640"/>
    </source>
</evidence>
<dbReference type="Gene3D" id="3.40.50.10910">
    <property type="entry name" value="Amidohydrolase"/>
    <property type="match status" value="1"/>
</dbReference>
<dbReference type="Gene3D" id="1.20.58.520">
    <property type="entry name" value="Amidohydrolase"/>
    <property type="match status" value="1"/>
</dbReference>
<dbReference type="Pfam" id="PF01979">
    <property type="entry name" value="Amidohydro_1"/>
    <property type="match status" value="1"/>
</dbReference>
<dbReference type="Gene3D" id="3.30.110.90">
    <property type="entry name" value="Amidohydrolase"/>
    <property type="match status" value="1"/>
</dbReference>
<gene>
    <name evidence="2" type="ORF">EJ06DRAFT_482997</name>
</gene>
<dbReference type="InterPro" id="IPR011059">
    <property type="entry name" value="Metal-dep_hydrolase_composite"/>
</dbReference>
<keyword evidence="3" id="KW-1185">Reference proteome</keyword>
<dbReference type="InterPro" id="IPR051781">
    <property type="entry name" value="Metallo-dep_Hydrolase"/>
</dbReference>
<dbReference type="Proteomes" id="UP000799640">
    <property type="component" value="Unassembled WGS sequence"/>
</dbReference>
<evidence type="ECO:0000259" key="1">
    <source>
        <dbReference type="Pfam" id="PF01979"/>
    </source>
</evidence>
<sequence length="422" mass="44399">MAPSFLLKDVQIFTGETTIPTGVVYVQNGSIAYVGESTPSIPDDTLVISKPGHTVIPGLIDAHIHADKGNPLALRQSLRFGVTTVMDMHNEIPNVVALKRQAASEPNTSADFKTCGISATIDGGWPIPVVTAHDKSEETAAEIATWPKLKTEEDATAYVTQNIADGADYFKLMHESGASLGQSFPKPTIDLQKAVITAAHEKGFVTVAHALCLADHLEVLEAGIDGLTHGFFDAPPTPEVIEAYKKNTAWLNPTLAAIGSLTTEGQGLAEKFAHDPRGGALLGEREKGNLCRCMGFAKEGGTVKHAYELVKQLKAAGLDIIVGSDSAGPALGTAWGLSLHHELNLFVKECGFTPAEAIRAATAVTAGRFGFADRGLIAPGRRADLVLVEGDVLGDIDASLNLRGVWRGGVLAGAFEGKVGGR</sequence>
<dbReference type="PANTHER" id="PTHR43135">
    <property type="entry name" value="ALPHA-D-RIBOSE 1-METHYLPHOSPHONATE 5-TRIPHOSPHATE DIPHOSPHATASE"/>
    <property type="match status" value="1"/>
</dbReference>
<dbReference type="PANTHER" id="PTHR43135:SF3">
    <property type="entry name" value="ALPHA-D-RIBOSE 1-METHYLPHOSPHONATE 5-TRIPHOSPHATE DIPHOSPHATASE"/>
    <property type="match status" value="1"/>
</dbReference>
<name>A0A6G1HLJ5_9PEZI</name>